<dbReference type="Pfam" id="PF00732">
    <property type="entry name" value="GMC_oxred_N"/>
    <property type="match status" value="1"/>
</dbReference>
<dbReference type="Gene3D" id="3.30.560.10">
    <property type="entry name" value="Glucose Oxidase, domain 3"/>
    <property type="match status" value="1"/>
</dbReference>
<dbReference type="Pfam" id="PF05199">
    <property type="entry name" value="GMC_oxred_C"/>
    <property type="match status" value="1"/>
</dbReference>
<dbReference type="GO" id="GO:0016614">
    <property type="term" value="F:oxidoreductase activity, acting on CH-OH group of donors"/>
    <property type="evidence" value="ECO:0007669"/>
    <property type="project" value="InterPro"/>
</dbReference>
<dbReference type="Proteomes" id="UP000186955">
    <property type="component" value="Unassembled WGS sequence"/>
</dbReference>
<evidence type="ECO:0000259" key="10">
    <source>
        <dbReference type="Pfam" id="PF00732"/>
    </source>
</evidence>
<reference evidence="12 13" key="1">
    <citation type="submission" date="2016-10" db="EMBL/GenBank/DDBJ databases">
        <title>Genome sequence of the ascomycete fungus Penicillium subrubescens.</title>
        <authorList>
            <person name="De Vries R.P."/>
            <person name="Peng M."/>
            <person name="Dilokpimol A."/>
            <person name="Hilden K."/>
            <person name="Makela M.R."/>
            <person name="Grigoriev I."/>
            <person name="Riley R."/>
            <person name="Granchi Z."/>
        </authorList>
    </citation>
    <scope>NUCLEOTIDE SEQUENCE [LARGE SCALE GENOMIC DNA]</scope>
    <source>
        <strain evidence="12 13">CBS 132785</strain>
    </source>
</reference>
<comment type="cofactor">
    <cofactor evidence="8">
        <name>FAD</name>
        <dbReference type="ChEBI" id="CHEBI:57692"/>
    </cofactor>
</comment>
<evidence type="ECO:0000256" key="1">
    <source>
        <dbReference type="ARBA" id="ARBA00004191"/>
    </source>
</evidence>
<evidence type="ECO:0000256" key="7">
    <source>
        <dbReference type="PIRSR" id="PIRSR000137-1"/>
    </source>
</evidence>
<keyword evidence="8" id="KW-0285">Flavoprotein</keyword>
<keyword evidence="9" id="KW-0732">Signal</keyword>
<feature type="binding site" evidence="8">
    <location>
        <begin position="550"/>
        <end position="551"/>
    </location>
    <ligand>
        <name>FAD</name>
        <dbReference type="ChEBI" id="CHEBI:57692"/>
    </ligand>
</feature>
<keyword evidence="5" id="KW-0964">Secreted</keyword>
<protein>
    <submittedName>
        <fullName evidence="12">Versicolorin B synthase</fullName>
    </submittedName>
</protein>
<feature type="chain" id="PRO_5012750372" evidence="9">
    <location>
        <begin position="20"/>
        <end position="590"/>
    </location>
</feature>
<feature type="active site" description="Proton acceptor" evidence="7">
    <location>
        <position position="549"/>
    </location>
</feature>
<evidence type="ECO:0000256" key="6">
    <source>
        <dbReference type="ARBA" id="ARBA00023180"/>
    </source>
</evidence>
<evidence type="ECO:0000313" key="12">
    <source>
        <dbReference type="EMBL" id="OKO95924.1"/>
    </source>
</evidence>
<sequence>MLLKVVSVLLALQAGAVHSYVIGDKTFDYVVVGGGTSGSVIATRLAQHFFTVALVEAGGLYEFESLSAVPAADVLTAGSDPNTKSALNFMIYQRPTRGSMQEWADAVNDDSYTFDNTLPYYKRSAHFTVPNTKLRACNATTGFNADAFNSNGGPLQVSYSNYAQPFSSWMNLGMQAIGINETQDFNSGTLMGGQYCSSTIDSSTELRSSSQASFLASIKPPTLTTYLKTLAKKIVFNEQKKATGVQVKGVFGNTFTLSASKEVILSAGVFQSPQLLMVSGVGPADELNKHDIKVVADRPGVGQNMWDHPFFAPSYRVQVDTLTKIATNLIYAAVQLLNGVVGRSGPLTNPVADYLAWEKIPQALRSKFTQKSQSALAEFPVDWPEVEYISGAGYIGNVSNLLSDQPKDGYQYASILGVLVAPLSRGNITLNSSKTEDLPIINPNWLDDPTDQEVAIATFKRMREAFQSEAMAPVVIGQEYYPGLQVQSDGEILEYVKNNVMTLWHAACTCKMGKSDDAMAVVDSQARVYGVQGLRVVDASAFPFLPPGHPQSTVFGIIALTAALTIDGTPLNATFMKVSQGKLIPLPLSS</sequence>
<dbReference type="EMBL" id="MNBE01000701">
    <property type="protein sequence ID" value="OKO95924.1"/>
    <property type="molecule type" value="Genomic_DNA"/>
</dbReference>
<dbReference type="PANTHER" id="PTHR11552:SF138">
    <property type="entry name" value="DEHYDROGENASE PKFF-RELATED"/>
    <property type="match status" value="1"/>
</dbReference>
<dbReference type="SUPFAM" id="SSF51905">
    <property type="entry name" value="FAD/NAD(P)-binding domain"/>
    <property type="match status" value="1"/>
</dbReference>
<keyword evidence="8" id="KW-0274">FAD</keyword>
<evidence type="ECO:0000256" key="9">
    <source>
        <dbReference type="SAM" id="SignalP"/>
    </source>
</evidence>
<evidence type="ECO:0000256" key="5">
    <source>
        <dbReference type="ARBA" id="ARBA00022512"/>
    </source>
</evidence>
<feature type="binding site" evidence="8">
    <location>
        <begin position="504"/>
        <end position="505"/>
    </location>
    <ligand>
        <name>FAD</name>
        <dbReference type="ChEBI" id="CHEBI:57692"/>
    </ligand>
</feature>
<accession>A0A1Q5T6R9</accession>
<name>A0A1Q5T6R9_9EURO</name>
<dbReference type="GO" id="GO:0044550">
    <property type="term" value="P:secondary metabolite biosynthetic process"/>
    <property type="evidence" value="ECO:0007669"/>
    <property type="project" value="TreeGrafter"/>
</dbReference>
<evidence type="ECO:0000313" key="13">
    <source>
        <dbReference type="Proteomes" id="UP000186955"/>
    </source>
</evidence>
<dbReference type="SUPFAM" id="SSF54373">
    <property type="entry name" value="FAD-linked reductases, C-terminal domain"/>
    <property type="match status" value="1"/>
</dbReference>
<evidence type="ECO:0000256" key="8">
    <source>
        <dbReference type="PIRSR" id="PIRSR000137-2"/>
    </source>
</evidence>
<comment type="caution">
    <text evidence="12">The sequence shown here is derived from an EMBL/GenBank/DDBJ whole genome shotgun (WGS) entry which is preliminary data.</text>
</comment>
<feature type="active site" description="Proton donor" evidence="7">
    <location>
        <position position="505"/>
    </location>
</feature>
<dbReference type="InterPro" id="IPR007867">
    <property type="entry name" value="GMC_OxRtase_C"/>
</dbReference>
<comment type="similarity">
    <text evidence="3">Belongs to the GMC oxidoreductase family.</text>
</comment>
<proteinExistence type="inferred from homology"/>
<keyword evidence="6" id="KW-0325">Glycoprotein</keyword>
<dbReference type="PIRSF" id="PIRSF000137">
    <property type="entry name" value="Alcohol_oxidase"/>
    <property type="match status" value="1"/>
</dbReference>
<evidence type="ECO:0000256" key="4">
    <source>
        <dbReference type="ARBA" id="ARBA00022490"/>
    </source>
</evidence>
<dbReference type="AlphaFoldDB" id="A0A1Q5T6R9"/>
<evidence type="ECO:0000256" key="3">
    <source>
        <dbReference type="ARBA" id="ARBA00010790"/>
    </source>
</evidence>
<dbReference type="InterPro" id="IPR012132">
    <property type="entry name" value="GMC_OxRdtase"/>
</dbReference>
<dbReference type="InterPro" id="IPR036188">
    <property type="entry name" value="FAD/NAD-bd_sf"/>
</dbReference>
<comment type="subcellular location">
    <subcellularLocation>
        <location evidence="2">Cytoplasm</location>
    </subcellularLocation>
    <subcellularLocation>
        <location evidence="1">Secreted</location>
        <location evidence="1">Cell wall</location>
    </subcellularLocation>
</comment>
<keyword evidence="5" id="KW-0134">Cell wall</keyword>
<dbReference type="PANTHER" id="PTHR11552">
    <property type="entry name" value="GLUCOSE-METHANOL-CHOLINE GMC OXIDOREDUCTASE"/>
    <property type="match status" value="1"/>
</dbReference>
<evidence type="ECO:0000259" key="11">
    <source>
        <dbReference type="Pfam" id="PF05199"/>
    </source>
</evidence>
<dbReference type="STRING" id="1316194.A0A1Q5T6R9"/>
<feature type="domain" description="Glucose-methanol-choline oxidoreductase C-terminal" evidence="11">
    <location>
        <begin position="422"/>
        <end position="556"/>
    </location>
</feature>
<dbReference type="Gene3D" id="3.50.50.60">
    <property type="entry name" value="FAD/NAD(P)-binding domain"/>
    <property type="match status" value="2"/>
</dbReference>
<evidence type="ECO:0000256" key="2">
    <source>
        <dbReference type="ARBA" id="ARBA00004496"/>
    </source>
</evidence>
<feature type="signal peptide" evidence="9">
    <location>
        <begin position="1"/>
        <end position="19"/>
    </location>
</feature>
<keyword evidence="13" id="KW-1185">Reference proteome</keyword>
<organism evidence="12 13">
    <name type="scientific">Penicillium subrubescens</name>
    <dbReference type="NCBI Taxonomy" id="1316194"/>
    <lineage>
        <taxon>Eukaryota</taxon>
        <taxon>Fungi</taxon>
        <taxon>Dikarya</taxon>
        <taxon>Ascomycota</taxon>
        <taxon>Pezizomycotina</taxon>
        <taxon>Eurotiomycetes</taxon>
        <taxon>Eurotiomycetidae</taxon>
        <taxon>Eurotiales</taxon>
        <taxon>Aspergillaceae</taxon>
        <taxon>Penicillium</taxon>
    </lineage>
</organism>
<feature type="domain" description="Glucose-methanol-choline oxidoreductase N-terminal" evidence="10">
    <location>
        <begin position="27"/>
        <end position="309"/>
    </location>
</feature>
<dbReference type="InterPro" id="IPR000172">
    <property type="entry name" value="GMC_OxRdtase_N"/>
</dbReference>
<gene>
    <name evidence="12" type="ORF">PENSUB_10945</name>
</gene>
<feature type="binding site" evidence="8">
    <location>
        <begin position="36"/>
        <end position="37"/>
    </location>
    <ligand>
        <name>FAD</name>
        <dbReference type="ChEBI" id="CHEBI:57692"/>
    </ligand>
</feature>
<dbReference type="GO" id="GO:0005737">
    <property type="term" value="C:cytoplasm"/>
    <property type="evidence" value="ECO:0007669"/>
    <property type="project" value="UniProtKB-SubCell"/>
</dbReference>
<keyword evidence="4" id="KW-0963">Cytoplasm</keyword>
<dbReference type="GO" id="GO:0050660">
    <property type="term" value="F:flavin adenine dinucleotide binding"/>
    <property type="evidence" value="ECO:0007669"/>
    <property type="project" value="InterPro"/>
</dbReference>